<dbReference type="RefSeq" id="WP_149620508.1">
    <property type="nucleotide sequence ID" value="NZ_VOBL01000020.1"/>
</dbReference>
<evidence type="ECO:0000313" key="1">
    <source>
        <dbReference type="EMBL" id="KAA0974151.1"/>
    </source>
</evidence>
<gene>
    <name evidence="1" type="ORF">FQ154_16030</name>
</gene>
<name>A0A5B0E8G9_9MICC</name>
<evidence type="ECO:0000313" key="2">
    <source>
        <dbReference type="Proteomes" id="UP000323856"/>
    </source>
</evidence>
<dbReference type="AlphaFoldDB" id="A0A5B0E8G9"/>
<dbReference type="EMBL" id="VOBL01000020">
    <property type="protein sequence ID" value="KAA0974151.1"/>
    <property type="molecule type" value="Genomic_DNA"/>
</dbReference>
<comment type="caution">
    <text evidence="1">The sequence shown here is derived from an EMBL/GenBank/DDBJ whole genome shotgun (WGS) entry which is preliminary data.</text>
</comment>
<dbReference type="OrthoDB" id="7274111at2"/>
<proteinExistence type="predicted"/>
<organism evidence="1 2">
    <name type="scientific">Paeniglutamicibacter gangotriensis</name>
    <dbReference type="NCBI Taxonomy" id="254787"/>
    <lineage>
        <taxon>Bacteria</taxon>
        <taxon>Bacillati</taxon>
        <taxon>Actinomycetota</taxon>
        <taxon>Actinomycetes</taxon>
        <taxon>Micrococcales</taxon>
        <taxon>Micrococcaceae</taxon>
        <taxon>Paeniglutamicibacter</taxon>
    </lineage>
</organism>
<accession>A0A5B0E8G9</accession>
<dbReference type="Proteomes" id="UP000323856">
    <property type="component" value="Unassembled WGS sequence"/>
</dbReference>
<reference evidence="1 2" key="1">
    <citation type="submission" date="2019-07" db="EMBL/GenBank/DDBJ databases">
        <title>Analysis of the biochemical properties, biological activity and biotechnological potential of siderophores and biosurfactants produced by Antarctic psychrotolerant bacteria.</title>
        <authorList>
            <person name="Styczynski M."/>
            <person name="Krucon T."/>
            <person name="Decewicz P."/>
            <person name="Dziewit L."/>
        </authorList>
    </citation>
    <scope>NUCLEOTIDE SEQUENCE [LARGE SCALE GENOMIC DNA]</scope>
    <source>
        <strain evidence="1 2">ANT_H27</strain>
    </source>
</reference>
<sequence length="60" mass="6287">MATLVYGGFALQGEQHRYYAGLSLTLTLLPDAPQSAMRKLVAQMSPHSEEQAAAAGAGIP</sequence>
<protein>
    <submittedName>
        <fullName evidence="1">Uncharacterized protein</fullName>
    </submittedName>
</protein>